<dbReference type="AlphaFoldDB" id="A0A6B2LXF2"/>
<evidence type="ECO:0000313" key="2">
    <source>
        <dbReference type="EMBL" id="NDV61251.1"/>
    </source>
</evidence>
<accession>A0A6B2LXF2</accession>
<dbReference type="Proteomes" id="UP000478417">
    <property type="component" value="Unassembled WGS sequence"/>
</dbReference>
<dbReference type="RefSeq" id="WP_163962016.1">
    <property type="nucleotide sequence ID" value="NZ_JAAGNX010000001.1"/>
</dbReference>
<comment type="caution">
    <text evidence="2">The sequence shown here is derived from an EMBL/GenBank/DDBJ whole genome shotgun (WGS) entry which is preliminary data.</text>
</comment>
<gene>
    <name evidence="2" type="ORF">G0Q06_02165</name>
</gene>
<keyword evidence="3" id="KW-1185">Reference proteome</keyword>
<keyword evidence="1" id="KW-0812">Transmembrane</keyword>
<organism evidence="2 3">
    <name type="scientific">Oceanipulchritudo coccoides</name>
    <dbReference type="NCBI Taxonomy" id="2706888"/>
    <lineage>
        <taxon>Bacteria</taxon>
        <taxon>Pseudomonadati</taxon>
        <taxon>Verrucomicrobiota</taxon>
        <taxon>Opitutia</taxon>
        <taxon>Puniceicoccales</taxon>
        <taxon>Oceanipulchritudinaceae</taxon>
        <taxon>Oceanipulchritudo</taxon>
    </lineage>
</organism>
<proteinExistence type="predicted"/>
<dbReference type="EMBL" id="JAAGNX010000001">
    <property type="protein sequence ID" value="NDV61251.1"/>
    <property type="molecule type" value="Genomic_DNA"/>
</dbReference>
<evidence type="ECO:0000313" key="3">
    <source>
        <dbReference type="Proteomes" id="UP000478417"/>
    </source>
</evidence>
<sequence>MKLQEVVHGFRQGVCLPQPVECVLRFLNLRLRQFCHDISQANVLVLGIDNLKVGKVLRLFLGLELAQLLAALLVFIAHAPG</sequence>
<name>A0A6B2LXF2_9BACT</name>
<evidence type="ECO:0000256" key="1">
    <source>
        <dbReference type="SAM" id="Phobius"/>
    </source>
</evidence>
<keyword evidence="1" id="KW-1133">Transmembrane helix</keyword>
<keyword evidence="1" id="KW-0472">Membrane</keyword>
<reference evidence="2 3" key="1">
    <citation type="submission" date="2020-02" db="EMBL/GenBank/DDBJ databases">
        <title>Albibacoteraceae fam. nov., the first described family within the subdivision 4 Verrucomicrobia.</title>
        <authorList>
            <person name="Xi F."/>
        </authorList>
    </citation>
    <scope>NUCLEOTIDE SEQUENCE [LARGE SCALE GENOMIC DNA]</scope>
    <source>
        <strain evidence="2 3">CK1056</strain>
    </source>
</reference>
<feature type="transmembrane region" description="Helical" evidence="1">
    <location>
        <begin position="59"/>
        <end position="79"/>
    </location>
</feature>
<protein>
    <submittedName>
        <fullName evidence="2">Uncharacterized protein</fullName>
    </submittedName>
</protein>